<dbReference type="Pfam" id="PF08031">
    <property type="entry name" value="BBE"/>
    <property type="match status" value="1"/>
</dbReference>
<evidence type="ECO:0000313" key="9">
    <source>
        <dbReference type="Proteomes" id="UP000316621"/>
    </source>
</evidence>
<evidence type="ECO:0000256" key="4">
    <source>
        <dbReference type="ARBA" id="ARBA00022729"/>
    </source>
</evidence>
<dbReference type="InterPro" id="IPR012951">
    <property type="entry name" value="BBE"/>
</dbReference>
<dbReference type="InterPro" id="IPR036318">
    <property type="entry name" value="FAD-bd_PCMH-like_sf"/>
</dbReference>
<dbReference type="InterPro" id="IPR016169">
    <property type="entry name" value="FAD-bd_PCMH_sub2"/>
</dbReference>
<keyword evidence="5" id="KW-0274">FAD</keyword>
<name>A0A4Y7JST9_PAPSO</name>
<dbReference type="Proteomes" id="UP000316621">
    <property type="component" value="Chromosome 5"/>
</dbReference>
<feature type="domain" description="FAD-binding PCMH-type" evidence="7">
    <location>
        <begin position="186"/>
        <end position="362"/>
    </location>
</feature>
<evidence type="ECO:0000256" key="3">
    <source>
        <dbReference type="ARBA" id="ARBA00022630"/>
    </source>
</evidence>
<accession>A0A4Y7JST9</accession>
<dbReference type="Gramene" id="RZC63092">
    <property type="protein sequence ID" value="RZC63092"/>
    <property type="gene ID" value="C5167_024843"/>
</dbReference>
<dbReference type="EMBL" id="CM010719">
    <property type="protein sequence ID" value="RZC63092.1"/>
    <property type="molecule type" value="Genomic_DNA"/>
</dbReference>
<reference evidence="8 9" key="1">
    <citation type="journal article" date="2018" name="Science">
        <title>The opium poppy genome and morphinan production.</title>
        <authorList>
            <person name="Guo L."/>
            <person name="Winzer T."/>
            <person name="Yang X."/>
            <person name="Li Y."/>
            <person name="Ning Z."/>
            <person name="He Z."/>
            <person name="Teodor R."/>
            <person name="Lu Y."/>
            <person name="Bowser T.A."/>
            <person name="Graham I.A."/>
            <person name="Ye K."/>
        </authorList>
    </citation>
    <scope>NUCLEOTIDE SEQUENCE [LARGE SCALE GENOMIC DNA]</scope>
    <source>
        <strain evidence="9">cv. HN1</strain>
        <tissue evidence="8">Leaves</tissue>
    </source>
</reference>
<dbReference type="InterPro" id="IPR016166">
    <property type="entry name" value="FAD-bd_PCMH"/>
</dbReference>
<gene>
    <name evidence="8" type="ORF">C5167_024843</name>
</gene>
<dbReference type="PROSITE" id="PS51387">
    <property type="entry name" value="FAD_PCMH"/>
    <property type="match status" value="1"/>
</dbReference>
<keyword evidence="6" id="KW-0325">Glycoprotein</keyword>
<dbReference type="GO" id="GO:0071949">
    <property type="term" value="F:FAD binding"/>
    <property type="evidence" value="ECO:0007669"/>
    <property type="project" value="InterPro"/>
</dbReference>
<dbReference type="AlphaFoldDB" id="A0A4Y7JST9"/>
<comment type="similarity">
    <text evidence="2">Belongs to the oxygen-dependent FAD-linked oxidoreductase family.</text>
</comment>
<dbReference type="Gene3D" id="3.40.462.20">
    <property type="match status" value="1"/>
</dbReference>
<dbReference type="STRING" id="3469.A0A4Y7JST9"/>
<dbReference type="Gene3D" id="3.30.465.10">
    <property type="match status" value="1"/>
</dbReference>
<evidence type="ECO:0000313" key="8">
    <source>
        <dbReference type="EMBL" id="RZC63092.1"/>
    </source>
</evidence>
<evidence type="ECO:0000256" key="1">
    <source>
        <dbReference type="ARBA" id="ARBA00001974"/>
    </source>
</evidence>
<sequence length="647" mass="72431">MRGGDMVGCGTEIAEERSRDVVVTEIKMHNNIPLRKHSWDPLSFKHCRFLIQSYLYFELISPVRGEPTQRQVLVGGGWWRWLAAVVVVGGGGWRLSEVDDGGGRRWMTVVVGGGLTVVVGGGWQWLAAVVVVRVSNTLSVAFNDDIIDCLFIETEGLPIPIYTAGDASFTKILQYPTHNLRFLSPSNPKPNLIVTPLNEDDVQTVRFCADSYGFRVKIRSGGHDYEGLSIVSDEAPYLILDMFNLRSVDVDVNEKTAWVQSGATLGELYYAIAEKSKTLAFPGGLCATVGVGGHLSGGGYGTLLRKYGLAADQVIDARIVNVHGTTLDRTLMGEDLFWAIRGGSAGGSFGVILAWKVKLVSVPRTVTVFSVGRTLEEGATELVHKWQYVADKFPKELFMRIAFHLTNSSKTGEKTVTAFFDTLYLGGADELVSLLEQRFPELGIQQKDCKEMSWIQSALYFGVRPYNGLNPLHDLLSRDEDKSTYKAKSDYVKEPISITGLKGIWKRLLEEEKPVMVFVPYGGIMDEISESEIPFPHRKGNKFMIQYLVYWNEKGVTQGAAHHMKWIRNLYAYMEQYVSKNPRTAYINYRDIDLGRYMNGTGSYSQGEAWGRKYFNGNFDRLVKVKSIVDPENFFRNEQSIPTLSES</sequence>
<dbReference type="InterPro" id="IPR006094">
    <property type="entry name" value="Oxid_FAD_bind_N"/>
</dbReference>
<dbReference type="SUPFAM" id="SSF56176">
    <property type="entry name" value="FAD-binding/transporter-associated domain-like"/>
    <property type="match status" value="1"/>
</dbReference>
<dbReference type="GO" id="GO:0016491">
    <property type="term" value="F:oxidoreductase activity"/>
    <property type="evidence" value="ECO:0007669"/>
    <property type="project" value="InterPro"/>
</dbReference>
<evidence type="ECO:0000256" key="6">
    <source>
        <dbReference type="ARBA" id="ARBA00023180"/>
    </source>
</evidence>
<dbReference type="PANTHER" id="PTHR32448">
    <property type="entry name" value="OS08G0158400 PROTEIN"/>
    <property type="match status" value="1"/>
</dbReference>
<dbReference type="InterPro" id="IPR016167">
    <property type="entry name" value="FAD-bd_PCMH_sub1"/>
</dbReference>
<proteinExistence type="inferred from homology"/>
<dbReference type="Gene3D" id="3.30.43.10">
    <property type="entry name" value="Uridine Diphospho-n-acetylenolpyruvylglucosamine Reductase, domain 2"/>
    <property type="match status" value="1"/>
</dbReference>
<keyword evidence="9" id="KW-1185">Reference proteome</keyword>
<dbReference type="Pfam" id="PF01565">
    <property type="entry name" value="FAD_binding_4"/>
    <property type="match status" value="1"/>
</dbReference>
<evidence type="ECO:0000256" key="2">
    <source>
        <dbReference type="ARBA" id="ARBA00005466"/>
    </source>
</evidence>
<organism evidence="8 9">
    <name type="scientific">Papaver somniferum</name>
    <name type="common">Opium poppy</name>
    <dbReference type="NCBI Taxonomy" id="3469"/>
    <lineage>
        <taxon>Eukaryota</taxon>
        <taxon>Viridiplantae</taxon>
        <taxon>Streptophyta</taxon>
        <taxon>Embryophyta</taxon>
        <taxon>Tracheophyta</taxon>
        <taxon>Spermatophyta</taxon>
        <taxon>Magnoliopsida</taxon>
        <taxon>Ranunculales</taxon>
        <taxon>Papaveraceae</taxon>
        <taxon>Papaveroideae</taxon>
        <taxon>Papaver</taxon>
    </lineage>
</organism>
<protein>
    <recommendedName>
        <fullName evidence="7">FAD-binding PCMH-type domain-containing protein</fullName>
    </recommendedName>
</protein>
<keyword evidence="3" id="KW-0285">Flavoprotein</keyword>
<evidence type="ECO:0000259" key="7">
    <source>
        <dbReference type="PROSITE" id="PS51387"/>
    </source>
</evidence>
<keyword evidence="4" id="KW-0732">Signal</keyword>
<evidence type="ECO:0000256" key="5">
    <source>
        <dbReference type="ARBA" id="ARBA00022827"/>
    </source>
</evidence>
<comment type="cofactor">
    <cofactor evidence="1">
        <name>FAD</name>
        <dbReference type="ChEBI" id="CHEBI:57692"/>
    </cofactor>
</comment>